<feature type="compositionally biased region" description="Pro residues" evidence="1">
    <location>
        <begin position="41"/>
        <end position="51"/>
    </location>
</feature>
<dbReference type="AlphaFoldDB" id="A0A0G4EKX6"/>
<reference evidence="2 3" key="1">
    <citation type="submission" date="2014-11" db="EMBL/GenBank/DDBJ databases">
        <authorList>
            <person name="Zhu J."/>
            <person name="Qi W."/>
            <person name="Song R."/>
        </authorList>
    </citation>
    <scope>NUCLEOTIDE SEQUENCE [LARGE SCALE GENOMIC DNA]</scope>
</reference>
<dbReference type="VEuPathDB" id="CryptoDB:Vbra_7822"/>
<accession>A0A0G4EKX6</accession>
<dbReference type="InParanoid" id="A0A0G4EKX6"/>
<protein>
    <submittedName>
        <fullName evidence="2">Uncharacterized protein</fullName>
    </submittedName>
</protein>
<gene>
    <name evidence="2" type="ORF">Vbra_7822</name>
</gene>
<sequence length="359" mass="38025">MGDAEVMVPQKSTMHTKEPIQKKGEPKTGTFPIPASVSVSPEPPVPQPPSPAADLEAASDNVDNEEEDLDKTPDVSREVQQINTNTGLPIGYAPSGSTGASFPPVGMQVPEVPTGADATSVDEAKVIDDFMRALEKQDKEEARFMQTSGGNHLLPSLAAEHLPVETLAKAFLKPFTLTLLPAALTATGMAHALIPFGVKPKNAIACLQKPTFIAQRMCVNSAMASVKYFVALGTKVAALNGQVLAGGRTAQQAMARLRTLWSRPFAKELMKSLGTTMVCKNLMSREITPGRARWQAGSLITLLTDMPVVSSISDVATGGYGHLNVVVSRPSRVHRADKAIAALNAGADPADLIDARDDI</sequence>
<dbReference type="Proteomes" id="UP000041254">
    <property type="component" value="Unassembled WGS sequence"/>
</dbReference>
<proteinExistence type="predicted"/>
<keyword evidence="3" id="KW-1185">Reference proteome</keyword>
<feature type="region of interest" description="Disordered" evidence="1">
    <location>
        <begin position="1"/>
        <end position="78"/>
    </location>
</feature>
<evidence type="ECO:0000313" key="2">
    <source>
        <dbReference type="EMBL" id="CEL98045.1"/>
    </source>
</evidence>
<organism evidence="2 3">
    <name type="scientific">Vitrella brassicaformis (strain CCMP3155)</name>
    <dbReference type="NCBI Taxonomy" id="1169540"/>
    <lineage>
        <taxon>Eukaryota</taxon>
        <taxon>Sar</taxon>
        <taxon>Alveolata</taxon>
        <taxon>Colpodellida</taxon>
        <taxon>Vitrellaceae</taxon>
        <taxon>Vitrella</taxon>
    </lineage>
</organism>
<evidence type="ECO:0000256" key="1">
    <source>
        <dbReference type="SAM" id="MobiDB-lite"/>
    </source>
</evidence>
<dbReference type="OrthoDB" id="449128at2759"/>
<feature type="compositionally biased region" description="Basic and acidic residues" evidence="1">
    <location>
        <begin position="15"/>
        <end position="26"/>
    </location>
</feature>
<name>A0A0G4EKX6_VITBC</name>
<evidence type="ECO:0000313" key="3">
    <source>
        <dbReference type="Proteomes" id="UP000041254"/>
    </source>
</evidence>
<dbReference type="EMBL" id="CDMY01000261">
    <property type="protein sequence ID" value="CEL98045.1"/>
    <property type="molecule type" value="Genomic_DNA"/>
</dbReference>